<feature type="domain" description="SSD" evidence="7">
    <location>
        <begin position="248"/>
        <end position="370"/>
    </location>
</feature>
<evidence type="ECO:0000313" key="9">
    <source>
        <dbReference type="Proteomes" id="UP000004095"/>
    </source>
</evidence>
<dbReference type="PANTHER" id="PTHR33406:SF12">
    <property type="entry name" value="BLR2997 PROTEIN"/>
    <property type="match status" value="1"/>
</dbReference>
<dbReference type="AlphaFoldDB" id="A1ZKY0"/>
<evidence type="ECO:0000256" key="6">
    <source>
        <dbReference type="SAM" id="Phobius"/>
    </source>
</evidence>
<feature type="transmembrane region" description="Helical" evidence="6">
    <location>
        <begin position="346"/>
        <end position="371"/>
    </location>
</feature>
<dbReference type="SUPFAM" id="SSF82866">
    <property type="entry name" value="Multidrug efflux transporter AcrB transmembrane domain"/>
    <property type="match status" value="2"/>
</dbReference>
<proteinExistence type="predicted"/>
<dbReference type="GO" id="GO:0005886">
    <property type="term" value="C:plasma membrane"/>
    <property type="evidence" value="ECO:0007669"/>
    <property type="project" value="UniProtKB-SubCell"/>
</dbReference>
<feature type="transmembrane region" description="Helical" evidence="6">
    <location>
        <begin position="271"/>
        <end position="292"/>
    </location>
</feature>
<feature type="transmembrane region" description="Helical" evidence="6">
    <location>
        <begin position="675"/>
        <end position="694"/>
    </location>
</feature>
<dbReference type="EMBL" id="AAWS01000013">
    <property type="protein sequence ID" value="EAY28946.1"/>
    <property type="molecule type" value="Genomic_DNA"/>
</dbReference>
<protein>
    <submittedName>
        <fullName evidence="8">Membrane protein, putative</fullName>
    </submittedName>
</protein>
<keyword evidence="3 6" id="KW-0812">Transmembrane</keyword>
<comment type="caution">
    <text evidence="8">The sequence shown here is derived from an EMBL/GenBank/DDBJ whole genome shotgun (WGS) entry which is preliminary data.</text>
</comment>
<evidence type="ECO:0000256" key="2">
    <source>
        <dbReference type="ARBA" id="ARBA00022475"/>
    </source>
</evidence>
<feature type="transmembrane region" description="Helical" evidence="6">
    <location>
        <begin position="245"/>
        <end position="265"/>
    </location>
</feature>
<feature type="domain" description="SSD" evidence="7">
    <location>
        <begin position="672"/>
        <end position="798"/>
    </location>
</feature>
<feature type="transmembrane region" description="Helical" evidence="6">
    <location>
        <begin position="219"/>
        <end position="238"/>
    </location>
</feature>
<evidence type="ECO:0000256" key="4">
    <source>
        <dbReference type="ARBA" id="ARBA00022989"/>
    </source>
</evidence>
<dbReference type="PANTHER" id="PTHR33406">
    <property type="entry name" value="MEMBRANE PROTEIN MJ1562-RELATED"/>
    <property type="match status" value="1"/>
</dbReference>
<dbReference type="Gene3D" id="1.20.1640.10">
    <property type="entry name" value="Multidrug efflux transporter AcrB transmembrane domain"/>
    <property type="match status" value="2"/>
</dbReference>
<keyword evidence="2" id="KW-1003">Cell membrane</keyword>
<feature type="transmembrane region" description="Helical" evidence="6">
    <location>
        <begin position="747"/>
        <end position="764"/>
    </location>
</feature>
<evidence type="ECO:0000256" key="3">
    <source>
        <dbReference type="ARBA" id="ARBA00022692"/>
    </source>
</evidence>
<sequence length="842" mass="95176">MWTKIAHTILKRRPVFLVIIALITAFMGYHALKVQKSYELAQLVPPSDADFKYLKNFKAQYGEDGNIVAIGLKDKNVYKLANFNELKKLADEIKKLEGITQVLSLPRMQYLVKDTENRKFVGKPVFSEKPATQQELDSLLNFAKTLKFYENQLVNAENGATLILASMKRDILNSPDRDVLIKKIYKLTDKFTENTQIDLHFAGVPVVRSMMMTKVGKELTLLLVVSLGATALILFLFFRSLKAVLFPIIIIAVVVVWTMGMLGLFQFEITILTGLLPPILVVIGIPNAVYLLNKYHQEFRRHGSKIRALSTIIRKIGVVTLMTNTTTAIGFFVFSFMEITILREFGIVASINIMSTFVVSLILLPIFFSFLPKPKPHELTHLDRKHLNATLTTFANIVFNHRKKVYLVLVVILVLSGFGISKMKMVAFMVDDIPPESRIKRDLAFFEQNFSGVMPLEIVIDTRRKKGVMSLRNLQKVDEFEKELRKITLLSPPVSMINFIKATRQAYYRNDSSFYSLPTRNDQGFIIQYLKTNQKDKKVTPTSKLLTAFVDSTGQTMRISLKVADVGSIKMDSLVSQVVRPLVAKTFYEQKAIDYSKLSDEELMSEGADIAQDVAREFFNPRKLKVNITGTTLLFIKGNKYLVNNLKNSLLLAILLISILMAALFGSFRMILVSIITNIIPLAITAGLMGFLGVPLKPSTALIFSIAFGIAVDDSIHYLARYRQELFLNKFNVPDAILKSLRETGTGMIYTSIILFFGFIVFVSSEFQGTVSLGGLTSITLMSAMFANLILLPSMLLSFDNGKYSKNKMQIIEEYDEFHLEQDDEELDTDLIKVYKEDEAKD</sequence>
<dbReference type="PROSITE" id="PS50156">
    <property type="entry name" value="SSD"/>
    <property type="match status" value="2"/>
</dbReference>
<evidence type="ECO:0000313" key="8">
    <source>
        <dbReference type="EMBL" id="EAY28946.1"/>
    </source>
</evidence>
<name>A1ZKY0_MICM2</name>
<keyword evidence="5 6" id="KW-0472">Membrane</keyword>
<comment type="subcellular location">
    <subcellularLocation>
        <location evidence="1">Cell membrane</location>
        <topology evidence="1">Multi-pass membrane protein</topology>
    </subcellularLocation>
</comment>
<feature type="transmembrane region" description="Helical" evidence="6">
    <location>
        <begin position="650"/>
        <end position="668"/>
    </location>
</feature>
<dbReference type="Proteomes" id="UP000004095">
    <property type="component" value="Unassembled WGS sequence"/>
</dbReference>
<dbReference type="InterPro" id="IPR050545">
    <property type="entry name" value="Mycobact_MmpL"/>
</dbReference>
<evidence type="ECO:0000256" key="5">
    <source>
        <dbReference type="ARBA" id="ARBA00023136"/>
    </source>
</evidence>
<evidence type="ECO:0000259" key="7">
    <source>
        <dbReference type="PROSITE" id="PS50156"/>
    </source>
</evidence>
<accession>A1ZKY0</accession>
<dbReference type="Pfam" id="PF03176">
    <property type="entry name" value="MMPL"/>
    <property type="match status" value="2"/>
</dbReference>
<dbReference type="eggNOG" id="COG1033">
    <property type="taxonomic scope" value="Bacteria"/>
</dbReference>
<evidence type="ECO:0000256" key="1">
    <source>
        <dbReference type="ARBA" id="ARBA00004651"/>
    </source>
</evidence>
<dbReference type="OrthoDB" id="9805018at2"/>
<organism evidence="8 9">
    <name type="scientific">Microscilla marina ATCC 23134</name>
    <dbReference type="NCBI Taxonomy" id="313606"/>
    <lineage>
        <taxon>Bacteria</taxon>
        <taxon>Pseudomonadati</taxon>
        <taxon>Bacteroidota</taxon>
        <taxon>Cytophagia</taxon>
        <taxon>Cytophagales</taxon>
        <taxon>Microscillaceae</taxon>
        <taxon>Microscilla</taxon>
    </lineage>
</organism>
<keyword evidence="9" id="KW-1185">Reference proteome</keyword>
<keyword evidence="4 6" id="KW-1133">Transmembrane helix</keyword>
<dbReference type="RefSeq" id="WP_002697114.1">
    <property type="nucleotide sequence ID" value="NZ_AAWS01000013.1"/>
</dbReference>
<feature type="transmembrane region" description="Helical" evidence="6">
    <location>
        <begin position="14"/>
        <end position="32"/>
    </location>
</feature>
<dbReference type="InterPro" id="IPR000731">
    <property type="entry name" value="SSD"/>
</dbReference>
<feature type="transmembrane region" description="Helical" evidence="6">
    <location>
        <begin position="405"/>
        <end position="430"/>
    </location>
</feature>
<reference evidence="8 9" key="1">
    <citation type="submission" date="2007-01" db="EMBL/GenBank/DDBJ databases">
        <authorList>
            <person name="Haygood M."/>
            <person name="Podell S."/>
            <person name="Anderson C."/>
            <person name="Hopkinson B."/>
            <person name="Roe K."/>
            <person name="Barbeau K."/>
            <person name="Gaasterland T."/>
            <person name="Ferriera S."/>
            <person name="Johnson J."/>
            <person name="Kravitz S."/>
            <person name="Beeson K."/>
            <person name="Sutton G."/>
            <person name="Rogers Y.-H."/>
            <person name="Friedman R."/>
            <person name="Frazier M."/>
            <person name="Venter J.C."/>
        </authorList>
    </citation>
    <scope>NUCLEOTIDE SEQUENCE [LARGE SCALE GENOMIC DNA]</scope>
    <source>
        <strain evidence="8 9">ATCC 23134</strain>
    </source>
</reference>
<feature type="transmembrane region" description="Helical" evidence="6">
    <location>
        <begin position="776"/>
        <end position="799"/>
    </location>
</feature>
<feature type="transmembrane region" description="Helical" evidence="6">
    <location>
        <begin position="700"/>
        <end position="720"/>
    </location>
</feature>
<gene>
    <name evidence="8" type="ORF">M23134_00100</name>
</gene>
<dbReference type="InterPro" id="IPR004869">
    <property type="entry name" value="MMPL_dom"/>
</dbReference>
<feature type="transmembrane region" description="Helical" evidence="6">
    <location>
        <begin position="312"/>
        <end position="334"/>
    </location>
</feature>